<comment type="caution">
    <text evidence="1">The sequence shown here is derived from an EMBL/GenBank/DDBJ whole genome shotgun (WGS) entry which is preliminary data.</text>
</comment>
<proteinExistence type="predicted"/>
<gene>
    <name evidence="1" type="ORF">THIOM_004954</name>
</gene>
<feature type="non-terminal residue" evidence="1">
    <location>
        <position position="57"/>
    </location>
</feature>
<protein>
    <submittedName>
        <fullName evidence="1">Uncharacterized protein</fullName>
    </submittedName>
</protein>
<evidence type="ECO:0000313" key="2">
    <source>
        <dbReference type="Proteomes" id="UP000076962"/>
    </source>
</evidence>
<sequence length="57" mass="6307">MADVDVSFMHPTDGQLLTVQLDDTITAQEVIAELLSQQFVPSHPDGYEIYPKSEDGN</sequence>
<dbReference type="Proteomes" id="UP000076962">
    <property type="component" value="Unassembled WGS sequence"/>
</dbReference>
<dbReference type="EMBL" id="LUTY01002809">
    <property type="protein sequence ID" value="OAD19417.1"/>
    <property type="molecule type" value="Genomic_DNA"/>
</dbReference>
<evidence type="ECO:0000313" key="1">
    <source>
        <dbReference type="EMBL" id="OAD19417.1"/>
    </source>
</evidence>
<reference evidence="1 2" key="1">
    <citation type="submission" date="2016-05" db="EMBL/GenBank/DDBJ databases">
        <title>Single-cell genome of chain-forming Candidatus Thiomargarita nelsonii and comparison to other large sulfur-oxidizing bacteria.</title>
        <authorList>
            <person name="Winkel M."/>
            <person name="Salman V."/>
            <person name="Woyke T."/>
            <person name="Schulz-Vogt H."/>
            <person name="Richter M."/>
            <person name="Flood B."/>
            <person name="Bailey J."/>
            <person name="Amann R."/>
            <person name="Mussmann M."/>
        </authorList>
    </citation>
    <scope>NUCLEOTIDE SEQUENCE [LARGE SCALE GENOMIC DNA]</scope>
    <source>
        <strain evidence="1 2">THI036</strain>
    </source>
</reference>
<name>A0A176RUJ9_9GAMM</name>
<dbReference type="AlphaFoldDB" id="A0A176RUJ9"/>
<keyword evidence="2" id="KW-1185">Reference proteome</keyword>
<organism evidence="1 2">
    <name type="scientific">Candidatus Thiomargarita nelsonii</name>
    <dbReference type="NCBI Taxonomy" id="1003181"/>
    <lineage>
        <taxon>Bacteria</taxon>
        <taxon>Pseudomonadati</taxon>
        <taxon>Pseudomonadota</taxon>
        <taxon>Gammaproteobacteria</taxon>
        <taxon>Thiotrichales</taxon>
        <taxon>Thiotrichaceae</taxon>
        <taxon>Thiomargarita</taxon>
    </lineage>
</organism>
<accession>A0A176RUJ9</accession>